<keyword evidence="2" id="KW-0805">Transcription regulation</keyword>
<dbReference type="STRING" id="1223545.GS4_05_01360"/>
<accession>M0QHP5</accession>
<reference evidence="6 7" key="1">
    <citation type="submission" date="2013-01" db="EMBL/GenBank/DDBJ databases">
        <title>Whole genome shotgun sequence of Gordonia soli NBRC 108243.</title>
        <authorList>
            <person name="Isaki-Nakamura S."/>
            <person name="Hosoyama A."/>
            <person name="Tsuchikane K."/>
            <person name="Ando Y."/>
            <person name="Baba S."/>
            <person name="Ohji S."/>
            <person name="Hamada M."/>
            <person name="Tamura T."/>
            <person name="Yamazoe A."/>
            <person name="Yamazaki S."/>
            <person name="Fujita N."/>
        </authorList>
    </citation>
    <scope>NUCLEOTIDE SEQUENCE [LARGE SCALE GENOMIC DNA]</scope>
    <source>
        <strain evidence="6 7">NBRC 108243</strain>
    </source>
</reference>
<dbReference type="PANTHER" id="PTHR30579:SF3">
    <property type="entry name" value="TRANSCRIPTIONAL REGULATORY PROTEIN"/>
    <property type="match status" value="1"/>
</dbReference>
<organism evidence="6 7">
    <name type="scientific">Gordonia soli NBRC 108243</name>
    <dbReference type="NCBI Taxonomy" id="1223545"/>
    <lineage>
        <taxon>Bacteria</taxon>
        <taxon>Bacillati</taxon>
        <taxon>Actinomycetota</taxon>
        <taxon>Actinomycetes</taxon>
        <taxon>Mycobacteriales</taxon>
        <taxon>Gordoniaceae</taxon>
        <taxon>Gordonia</taxon>
    </lineage>
</organism>
<dbReference type="SUPFAM" id="SSF46785">
    <property type="entry name" value="Winged helix' DNA-binding domain"/>
    <property type="match status" value="1"/>
</dbReference>
<dbReference type="AlphaFoldDB" id="M0QHP5"/>
<evidence type="ECO:0000256" key="4">
    <source>
        <dbReference type="ARBA" id="ARBA00023163"/>
    </source>
</evidence>
<comment type="similarity">
    <text evidence="1">Belongs to the LysR transcriptional regulatory family.</text>
</comment>
<dbReference type="InterPro" id="IPR036388">
    <property type="entry name" value="WH-like_DNA-bd_sf"/>
</dbReference>
<dbReference type="Proteomes" id="UP000011666">
    <property type="component" value="Unassembled WGS sequence"/>
</dbReference>
<dbReference type="Gene3D" id="1.10.10.10">
    <property type="entry name" value="Winged helix-like DNA-binding domain superfamily/Winged helix DNA-binding domain"/>
    <property type="match status" value="1"/>
</dbReference>
<dbReference type="InterPro" id="IPR036390">
    <property type="entry name" value="WH_DNA-bd_sf"/>
</dbReference>
<keyword evidence="7" id="KW-1185">Reference proteome</keyword>
<keyword evidence="4" id="KW-0804">Transcription</keyword>
<evidence type="ECO:0000259" key="5">
    <source>
        <dbReference type="PROSITE" id="PS50931"/>
    </source>
</evidence>
<dbReference type="GO" id="GO:0003700">
    <property type="term" value="F:DNA-binding transcription factor activity"/>
    <property type="evidence" value="ECO:0007669"/>
    <property type="project" value="InterPro"/>
</dbReference>
<dbReference type="eggNOG" id="COG0583">
    <property type="taxonomic scope" value="Bacteria"/>
</dbReference>
<dbReference type="Pfam" id="PF00126">
    <property type="entry name" value="HTH_1"/>
    <property type="match status" value="1"/>
</dbReference>
<dbReference type="PROSITE" id="PS50931">
    <property type="entry name" value="HTH_LYSR"/>
    <property type="match status" value="1"/>
</dbReference>
<dbReference type="InterPro" id="IPR050176">
    <property type="entry name" value="LTTR"/>
</dbReference>
<evidence type="ECO:0000313" key="6">
    <source>
        <dbReference type="EMBL" id="GAC66927.1"/>
    </source>
</evidence>
<sequence>MHTGAVTTLDIVPLRSFVAVAAFSSMRGAADALHLSPPAITRHIRKLEHELGCRLVVPEGRGIALTSDGEELVGRARELLQQHDDTVHALTPHRTGELLVAATEHAAELLVPPVISILSQRLPDRRVQLRLTRSAHVRDLVDDARADIALMLTPPTPTSTMIADIPVRWYGTDTAPRDRLVLFSRPCAVRHHALASLSGRENAIAKECLHLSAVLTAARAGIGITALPEIGPAPDGLHVLHDMPSISTVPLSVATSDRVGAATHAAVVNELRAMVGPTRLRALA</sequence>
<dbReference type="SUPFAM" id="SSF53850">
    <property type="entry name" value="Periplasmic binding protein-like II"/>
    <property type="match status" value="1"/>
</dbReference>
<evidence type="ECO:0000313" key="7">
    <source>
        <dbReference type="Proteomes" id="UP000011666"/>
    </source>
</evidence>
<proteinExistence type="inferred from homology"/>
<evidence type="ECO:0000256" key="3">
    <source>
        <dbReference type="ARBA" id="ARBA00023125"/>
    </source>
</evidence>
<gene>
    <name evidence="6" type="ORF">GS4_05_01360</name>
</gene>
<comment type="caution">
    <text evidence="6">The sequence shown here is derived from an EMBL/GenBank/DDBJ whole genome shotgun (WGS) entry which is preliminary data.</text>
</comment>
<dbReference type="PANTHER" id="PTHR30579">
    <property type="entry name" value="TRANSCRIPTIONAL REGULATOR"/>
    <property type="match status" value="1"/>
</dbReference>
<dbReference type="Pfam" id="PF03466">
    <property type="entry name" value="LysR_substrate"/>
    <property type="match status" value="1"/>
</dbReference>
<name>M0QHP5_9ACTN</name>
<keyword evidence="3" id="KW-0238">DNA-binding</keyword>
<dbReference type="Gene3D" id="3.40.190.10">
    <property type="entry name" value="Periplasmic binding protein-like II"/>
    <property type="match status" value="2"/>
</dbReference>
<protein>
    <submittedName>
        <fullName evidence="6">Putative LysR family transcriptional regulator</fullName>
    </submittedName>
</protein>
<feature type="domain" description="HTH lysR-type" evidence="5">
    <location>
        <begin position="14"/>
        <end position="66"/>
    </location>
</feature>
<evidence type="ECO:0000256" key="2">
    <source>
        <dbReference type="ARBA" id="ARBA00023015"/>
    </source>
</evidence>
<evidence type="ECO:0000256" key="1">
    <source>
        <dbReference type="ARBA" id="ARBA00009437"/>
    </source>
</evidence>
<dbReference type="GO" id="GO:0003677">
    <property type="term" value="F:DNA binding"/>
    <property type="evidence" value="ECO:0007669"/>
    <property type="project" value="UniProtKB-KW"/>
</dbReference>
<dbReference type="InterPro" id="IPR005119">
    <property type="entry name" value="LysR_subst-bd"/>
</dbReference>
<dbReference type="EMBL" id="BANX01000005">
    <property type="protein sequence ID" value="GAC66927.1"/>
    <property type="molecule type" value="Genomic_DNA"/>
</dbReference>
<dbReference type="InterPro" id="IPR000847">
    <property type="entry name" value="LysR_HTH_N"/>
</dbReference>